<name>A0A2G9YSM7_9BACT</name>
<dbReference type="GO" id="GO:0005886">
    <property type="term" value="C:plasma membrane"/>
    <property type="evidence" value="ECO:0007669"/>
    <property type="project" value="UniProtKB-SubCell"/>
</dbReference>
<evidence type="ECO:0000256" key="8">
    <source>
        <dbReference type="ARBA" id="ARBA00022989"/>
    </source>
</evidence>
<dbReference type="EMBL" id="PCRN01000063">
    <property type="protein sequence ID" value="PIP22255.1"/>
    <property type="molecule type" value="Genomic_DNA"/>
</dbReference>
<evidence type="ECO:0000256" key="5">
    <source>
        <dbReference type="ARBA" id="ARBA00022670"/>
    </source>
</evidence>
<feature type="transmembrane region" description="Helical" evidence="10">
    <location>
        <begin position="177"/>
        <end position="196"/>
    </location>
</feature>
<evidence type="ECO:0000256" key="1">
    <source>
        <dbReference type="ARBA" id="ARBA00004651"/>
    </source>
</evidence>
<feature type="transmembrane region" description="Helical" evidence="10">
    <location>
        <begin position="202"/>
        <end position="223"/>
    </location>
</feature>
<dbReference type="Pfam" id="PF13367">
    <property type="entry name" value="PrsW-protease"/>
    <property type="match status" value="1"/>
</dbReference>
<dbReference type="PANTHER" id="PTHR36844:SF1">
    <property type="entry name" value="PROTEASE PRSW"/>
    <property type="match status" value="1"/>
</dbReference>
<evidence type="ECO:0000313" key="11">
    <source>
        <dbReference type="EMBL" id="PIP22255.1"/>
    </source>
</evidence>
<comment type="caution">
    <text evidence="11">The sequence shown here is derived from an EMBL/GenBank/DDBJ whole genome shotgun (WGS) entry which is preliminary data.</text>
</comment>
<comment type="similarity">
    <text evidence="2">Belongs to the protease PrsW family.</text>
</comment>
<gene>
    <name evidence="11" type="ORF">COX38_01635</name>
</gene>
<dbReference type="InterPro" id="IPR026898">
    <property type="entry name" value="PrsW"/>
</dbReference>
<comment type="subcellular location">
    <subcellularLocation>
        <location evidence="1">Cell membrane</location>
        <topology evidence="1">Multi-pass membrane protein</topology>
    </subcellularLocation>
</comment>
<keyword evidence="7" id="KW-0378">Hydrolase</keyword>
<dbReference type="PANTHER" id="PTHR36844">
    <property type="entry name" value="PROTEASE PRSW"/>
    <property type="match status" value="1"/>
</dbReference>
<dbReference type="GO" id="GO:0008233">
    <property type="term" value="F:peptidase activity"/>
    <property type="evidence" value="ECO:0007669"/>
    <property type="project" value="UniProtKB-KW"/>
</dbReference>
<organism evidence="11 12">
    <name type="scientific">Candidatus Nealsonbacteria bacterium CG23_combo_of_CG06-09_8_20_14_all_39_25</name>
    <dbReference type="NCBI Taxonomy" id="1974723"/>
    <lineage>
        <taxon>Bacteria</taxon>
        <taxon>Candidatus Nealsoniibacteriota</taxon>
    </lineage>
</organism>
<evidence type="ECO:0000256" key="9">
    <source>
        <dbReference type="ARBA" id="ARBA00023136"/>
    </source>
</evidence>
<keyword evidence="9 10" id="KW-0472">Membrane</keyword>
<keyword evidence="8 10" id="KW-1133">Transmembrane helix</keyword>
<protein>
    <recommendedName>
        <fullName evidence="3">Protease PrsW</fullName>
    </recommendedName>
</protein>
<evidence type="ECO:0000256" key="7">
    <source>
        <dbReference type="ARBA" id="ARBA00022801"/>
    </source>
</evidence>
<dbReference type="AlphaFoldDB" id="A0A2G9YSM7"/>
<evidence type="ECO:0000256" key="2">
    <source>
        <dbReference type="ARBA" id="ARBA00009165"/>
    </source>
</evidence>
<accession>A0A2G9YSM7</accession>
<sequence>MSYPFYIFFGLAPSIIWLLFYLRKDQHPESNRMVLKIFLYGLLAALPAVFLEVGIFQEFEKLPLSPALITILNIFIGVALVEEVLKYLVVRGKVLNSSEFDEPLDIMLYMIIAALGFAALENILILFPLGPTFLLGQVFSISALRFVGATFLHALCSGMIGYFMALSFFETKKRTGLLILGLGISIFLHGLYNFSIMEAEGILKVLIPASIIVSLAFFVSFGFKKLKKIKGVCKLIWQDHFSKN</sequence>
<keyword evidence="4" id="KW-1003">Cell membrane</keyword>
<evidence type="ECO:0000313" key="12">
    <source>
        <dbReference type="Proteomes" id="UP000229054"/>
    </source>
</evidence>
<dbReference type="GO" id="GO:0006508">
    <property type="term" value="P:proteolysis"/>
    <property type="evidence" value="ECO:0007669"/>
    <property type="project" value="UniProtKB-KW"/>
</dbReference>
<reference evidence="11 12" key="1">
    <citation type="submission" date="2017-09" db="EMBL/GenBank/DDBJ databases">
        <title>Depth-based differentiation of microbial function through sediment-hosted aquifers and enrichment of novel symbionts in the deep terrestrial subsurface.</title>
        <authorList>
            <person name="Probst A.J."/>
            <person name="Ladd B."/>
            <person name="Jarett J.K."/>
            <person name="Geller-Mcgrath D.E."/>
            <person name="Sieber C.M."/>
            <person name="Emerson J.B."/>
            <person name="Anantharaman K."/>
            <person name="Thomas B.C."/>
            <person name="Malmstrom R."/>
            <person name="Stieglmeier M."/>
            <person name="Klingl A."/>
            <person name="Woyke T."/>
            <person name="Ryan C.M."/>
            <person name="Banfield J.F."/>
        </authorList>
    </citation>
    <scope>NUCLEOTIDE SEQUENCE [LARGE SCALE GENOMIC DNA]</scope>
    <source>
        <strain evidence="11">CG23_combo_of_CG06-09_8_20_14_all_39_25</strain>
    </source>
</reference>
<dbReference type="Proteomes" id="UP000229054">
    <property type="component" value="Unassembled WGS sequence"/>
</dbReference>
<evidence type="ECO:0000256" key="4">
    <source>
        <dbReference type="ARBA" id="ARBA00022475"/>
    </source>
</evidence>
<keyword evidence="6 10" id="KW-0812">Transmembrane</keyword>
<evidence type="ECO:0000256" key="10">
    <source>
        <dbReference type="SAM" id="Phobius"/>
    </source>
</evidence>
<dbReference type="InterPro" id="IPR023596">
    <property type="entry name" value="Peptidase_PrsW_arch/bac"/>
</dbReference>
<feature type="transmembrane region" description="Helical" evidence="10">
    <location>
        <begin position="67"/>
        <end position="85"/>
    </location>
</feature>
<proteinExistence type="inferred from homology"/>
<keyword evidence="5" id="KW-0645">Protease</keyword>
<feature type="transmembrane region" description="Helical" evidence="10">
    <location>
        <begin position="106"/>
        <end position="127"/>
    </location>
</feature>
<evidence type="ECO:0000256" key="6">
    <source>
        <dbReference type="ARBA" id="ARBA00022692"/>
    </source>
</evidence>
<evidence type="ECO:0000256" key="3">
    <source>
        <dbReference type="ARBA" id="ARBA00018997"/>
    </source>
</evidence>
<dbReference type="PIRSF" id="PIRSF016933">
    <property type="entry name" value="PrsW"/>
    <property type="match status" value="1"/>
</dbReference>
<feature type="transmembrane region" description="Helical" evidence="10">
    <location>
        <begin position="6"/>
        <end position="22"/>
    </location>
</feature>
<feature type="transmembrane region" description="Helical" evidence="10">
    <location>
        <begin position="139"/>
        <end position="165"/>
    </location>
</feature>
<feature type="transmembrane region" description="Helical" evidence="10">
    <location>
        <begin position="34"/>
        <end position="55"/>
    </location>
</feature>